<reference evidence="1 2" key="1">
    <citation type="submission" date="2016-10" db="EMBL/GenBank/DDBJ databases">
        <authorList>
            <person name="de Groot N.N."/>
        </authorList>
    </citation>
    <scope>NUCLEOTIDE SEQUENCE [LARGE SCALE GENOMIC DNA]</scope>
    <source>
        <strain evidence="1 2">AR67</strain>
    </source>
</reference>
<organism evidence="1 2">
    <name type="scientific">Ruminococcus albus</name>
    <dbReference type="NCBI Taxonomy" id="1264"/>
    <lineage>
        <taxon>Bacteria</taxon>
        <taxon>Bacillati</taxon>
        <taxon>Bacillota</taxon>
        <taxon>Clostridia</taxon>
        <taxon>Eubacteriales</taxon>
        <taxon>Oscillospiraceae</taxon>
        <taxon>Ruminococcus</taxon>
    </lineage>
</organism>
<sequence>MLYYPELAMPRSRTVTTVCNGKREVWTDYEEAKAYFLELMMTTEGEERERAECIYIQLIHGLSECSDVEE</sequence>
<evidence type="ECO:0000313" key="1">
    <source>
        <dbReference type="EMBL" id="SFC51494.1"/>
    </source>
</evidence>
<evidence type="ECO:0000313" key="2">
    <source>
        <dbReference type="Proteomes" id="UP000182192"/>
    </source>
</evidence>
<gene>
    <name evidence="1" type="ORF">SAMN02910406_01853</name>
</gene>
<protein>
    <submittedName>
        <fullName evidence="1">Uncharacterized protein</fullName>
    </submittedName>
</protein>
<dbReference type="EMBL" id="FOKQ01000014">
    <property type="protein sequence ID" value="SFC51494.1"/>
    <property type="molecule type" value="Genomic_DNA"/>
</dbReference>
<name>A0A1I1JSE9_RUMAL</name>
<dbReference type="Proteomes" id="UP000182192">
    <property type="component" value="Unassembled WGS sequence"/>
</dbReference>
<proteinExistence type="predicted"/>
<dbReference type="AlphaFoldDB" id="A0A1I1JSE9"/>
<dbReference type="OrthoDB" id="1822683at2"/>
<accession>A0A1I1JSE9</accession>
<dbReference type="RefSeq" id="WP_074961285.1">
    <property type="nucleotide sequence ID" value="NZ_FOKQ01000014.1"/>
</dbReference>